<dbReference type="Gene3D" id="4.10.400.10">
    <property type="entry name" value="Low-density Lipoprotein Receptor"/>
    <property type="match status" value="2"/>
</dbReference>
<dbReference type="EMBL" id="CAKKLH010000240">
    <property type="protein sequence ID" value="CAH0106919.1"/>
    <property type="molecule type" value="Genomic_DNA"/>
</dbReference>
<evidence type="ECO:0000256" key="2">
    <source>
        <dbReference type="PROSITE-ProRule" id="PRU00124"/>
    </source>
</evidence>
<evidence type="ECO:0000256" key="3">
    <source>
        <dbReference type="SAM" id="SignalP"/>
    </source>
</evidence>
<name>A0A8J2RTD5_9CRUS</name>
<dbReference type="Pfam" id="PF00057">
    <property type="entry name" value="Ldl_recept_a"/>
    <property type="match status" value="1"/>
</dbReference>
<sequence length="662" mass="74007">MKYYLILVNFFIFLVRSAEMQPENSDVTCNTPECQKQLQNRLETIEAAVRTIVTTLSSQKGEFLAPVKEIFAQDPAISSILSATPIIRPNFTTNSSAMKNETTAPKGDSKSLQQGKILVDNLKGLIKCSLAHFVDISTIDSESNSSVIAASFSTRNESLEINWPVLSAECLKLSSGVWIRVYQINSEIAKSPVETSLSVPQKCIKRNSRTILILSLYPHHQQAERKILCGSYAVEVVPNFQTLRGKTLRTEIVIPPKLSGDSSTKSLMDIAVNSNSLKLNWKDNSGCAPQMTSLNIRVLQDGFASNEKINDTMSIPRSCLTEDPNEINTFSLSLPINPQACPIEWKPLEKCRKYTFNMSSQYTATWNGLSSCLDTFTKGNEDNFTVFSTVEYSLWACPKRHFPCDSSCYTSDENFVCDGNNDCNYDRDEHYCDQSVCQHDGFKCGRQCIPRKLVCNGQHDCLDGSDEYYGCIYANSCQQLTNSSGNFSSQTIPRPSDNINSERVFDATLKTTVLISVQSHQQIWLFFEKCVTMEKQHFVKIYDGPYSTSPVLLSTSSGSVQPFSVRSSSNELYVEFPSYYEPAYGIKLFTAATNKPFVPGCGGYLNGDGIISIPNNVANNTDFSDCFWFIEARNHEDTILLSTYASIEDTNTTDFEITHIIY</sequence>
<dbReference type="InterPro" id="IPR052129">
    <property type="entry name" value="Spermadhesin-Link_domain"/>
</dbReference>
<feature type="disulfide bond" evidence="2">
    <location>
        <begin position="417"/>
        <end position="432"/>
    </location>
</feature>
<reference evidence="4" key="1">
    <citation type="submission" date="2021-11" db="EMBL/GenBank/DDBJ databases">
        <authorList>
            <person name="Schell T."/>
        </authorList>
    </citation>
    <scope>NUCLEOTIDE SEQUENCE</scope>
    <source>
        <strain evidence="4">M5</strain>
    </source>
</reference>
<dbReference type="CDD" id="cd00112">
    <property type="entry name" value="LDLa"/>
    <property type="match status" value="2"/>
</dbReference>
<comment type="caution">
    <text evidence="4">The sequence shown here is derived from an EMBL/GenBank/DDBJ whole genome shotgun (WGS) entry which is preliminary data.</text>
</comment>
<accession>A0A8J2RTD5</accession>
<dbReference type="PRINTS" id="PR00261">
    <property type="entry name" value="LDLRECEPTOR"/>
</dbReference>
<evidence type="ECO:0000256" key="1">
    <source>
        <dbReference type="ARBA" id="ARBA00023157"/>
    </source>
</evidence>
<dbReference type="InterPro" id="IPR036055">
    <property type="entry name" value="LDL_receptor-like_sf"/>
</dbReference>
<keyword evidence="5" id="KW-1185">Reference proteome</keyword>
<dbReference type="InterPro" id="IPR002172">
    <property type="entry name" value="LDrepeatLR_classA_rpt"/>
</dbReference>
<proteinExistence type="predicted"/>
<gene>
    <name evidence="4" type="ORF">DGAL_LOCUS10087</name>
</gene>
<dbReference type="SUPFAM" id="SSF57424">
    <property type="entry name" value="LDL receptor-like module"/>
    <property type="match status" value="1"/>
</dbReference>
<evidence type="ECO:0000313" key="4">
    <source>
        <dbReference type="EMBL" id="CAH0106919.1"/>
    </source>
</evidence>
<dbReference type="PANTHER" id="PTHR46908">
    <property type="entry name" value="CUBILIN-LIKE PROTEIN"/>
    <property type="match status" value="1"/>
</dbReference>
<evidence type="ECO:0008006" key="6">
    <source>
        <dbReference type="Google" id="ProtNLM"/>
    </source>
</evidence>
<comment type="caution">
    <text evidence="2">Lacks conserved residue(s) required for the propagation of feature annotation.</text>
</comment>
<dbReference type="PANTHER" id="PTHR46908:SF4">
    <property type="entry name" value="TUMOR NECROSIS FACTOR-INDUCIBLE GENE 6 PROTEIN"/>
    <property type="match status" value="1"/>
</dbReference>
<organism evidence="4 5">
    <name type="scientific">Daphnia galeata</name>
    <dbReference type="NCBI Taxonomy" id="27404"/>
    <lineage>
        <taxon>Eukaryota</taxon>
        <taxon>Metazoa</taxon>
        <taxon>Ecdysozoa</taxon>
        <taxon>Arthropoda</taxon>
        <taxon>Crustacea</taxon>
        <taxon>Branchiopoda</taxon>
        <taxon>Diplostraca</taxon>
        <taxon>Cladocera</taxon>
        <taxon>Anomopoda</taxon>
        <taxon>Daphniidae</taxon>
        <taxon>Daphnia</taxon>
    </lineage>
</organism>
<dbReference type="PROSITE" id="PS50068">
    <property type="entry name" value="LDLRA_2"/>
    <property type="match status" value="2"/>
</dbReference>
<dbReference type="SUPFAM" id="SSF49854">
    <property type="entry name" value="Spermadhesin, CUB domain"/>
    <property type="match status" value="1"/>
</dbReference>
<dbReference type="Proteomes" id="UP000789390">
    <property type="component" value="Unassembled WGS sequence"/>
</dbReference>
<evidence type="ECO:0000313" key="5">
    <source>
        <dbReference type="Proteomes" id="UP000789390"/>
    </source>
</evidence>
<protein>
    <recommendedName>
        <fullName evidence="6">CUB domain-containing protein</fullName>
    </recommendedName>
</protein>
<dbReference type="InterPro" id="IPR023415">
    <property type="entry name" value="LDLR_class-A_CS"/>
</dbReference>
<dbReference type="SMART" id="SM00192">
    <property type="entry name" value="LDLa"/>
    <property type="match status" value="2"/>
</dbReference>
<dbReference type="OrthoDB" id="6350946at2759"/>
<feature type="signal peptide" evidence="3">
    <location>
        <begin position="1"/>
        <end position="20"/>
    </location>
</feature>
<dbReference type="AlphaFoldDB" id="A0A8J2RTD5"/>
<dbReference type="PROSITE" id="PS01209">
    <property type="entry name" value="LDLRA_1"/>
    <property type="match status" value="1"/>
</dbReference>
<dbReference type="InterPro" id="IPR035914">
    <property type="entry name" value="Sperma_CUB_dom_sf"/>
</dbReference>
<dbReference type="Gene3D" id="2.60.120.290">
    <property type="entry name" value="Spermadhesin, CUB domain"/>
    <property type="match status" value="1"/>
</dbReference>
<keyword evidence="1 2" id="KW-1015">Disulfide bond</keyword>
<feature type="chain" id="PRO_5035157820" description="CUB domain-containing protein" evidence="3">
    <location>
        <begin position="21"/>
        <end position="662"/>
    </location>
</feature>
<keyword evidence="3" id="KW-0732">Signal</keyword>